<dbReference type="Gene3D" id="3.40.50.720">
    <property type="entry name" value="NAD(P)-binding Rossmann-like Domain"/>
    <property type="match status" value="1"/>
</dbReference>
<dbReference type="Pfam" id="PF03435">
    <property type="entry name" value="Sacchrp_dh_NADP"/>
    <property type="match status" value="1"/>
</dbReference>
<dbReference type="Proteomes" id="UP000270673">
    <property type="component" value="Chromosome"/>
</dbReference>
<dbReference type="InterPro" id="IPR036291">
    <property type="entry name" value="NAD(P)-bd_dom_sf"/>
</dbReference>
<evidence type="ECO:0000313" key="2">
    <source>
        <dbReference type="EMBL" id="AZS28120.1"/>
    </source>
</evidence>
<dbReference type="InterPro" id="IPR005097">
    <property type="entry name" value="Sacchrp_dh_NADP-bd"/>
</dbReference>
<proteinExistence type="predicted"/>
<dbReference type="PANTHER" id="PTHR43781:SF1">
    <property type="entry name" value="SACCHAROPINE DEHYDROGENASE"/>
    <property type="match status" value="1"/>
</dbReference>
<dbReference type="EMBL" id="CP032819">
    <property type="protein sequence ID" value="AZS28120.1"/>
    <property type="molecule type" value="Genomic_DNA"/>
</dbReference>
<feature type="domain" description="Saccharopine dehydrogenase NADP binding" evidence="1">
    <location>
        <begin position="8"/>
        <end position="125"/>
    </location>
</feature>
<dbReference type="AlphaFoldDB" id="A0A3Q9ILJ2"/>
<dbReference type="SUPFAM" id="SSF51735">
    <property type="entry name" value="NAD(P)-binding Rossmann-fold domains"/>
    <property type="match status" value="1"/>
</dbReference>
<reference evidence="2 3" key="1">
    <citation type="submission" date="2018-10" db="EMBL/GenBank/DDBJ databases">
        <title>Butyricimonas faecalis sp. nov., isolated from human faeces and emended description of the genus Butyricimonas.</title>
        <authorList>
            <person name="Le Roy T."/>
            <person name="Van der Smissen P."/>
            <person name="Paquot A."/>
            <person name="Delzenne N."/>
            <person name="Muccioli G."/>
            <person name="Collet J.-F."/>
            <person name="Cani P.D."/>
        </authorList>
    </citation>
    <scope>NUCLEOTIDE SEQUENCE [LARGE SCALE GENOMIC DNA]</scope>
    <source>
        <strain evidence="2 3">H184</strain>
    </source>
</reference>
<keyword evidence="3" id="KW-1185">Reference proteome</keyword>
<dbReference type="RefSeq" id="WP_127074652.1">
    <property type="nucleotide sequence ID" value="NZ_CP032819.1"/>
</dbReference>
<evidence type="ECO:0000259" key="1">
    <source>
        <dbReference type="Pfam" id="PF03435"/>
    </source>
</evidence>
<dbReference type="KEGG" id="buy:D8S85_00185"/>
<dbReference type="PANTHER" id="PTHR43781">
    <property type="entry name" value="SACCHAROPINE DEHYDROGENASE"/>
    <property type="match status" value="1"/>
</dbReference>
<sequence>MKNPPKRVLVAGGNGVTGKLIVRYLTGFKLPVQVDIAARTALRAQNLPEQVRKIDIDFQNKKATSALFRQYDIIILAIGPFDIFKASLHEICVSEQKICIDINDSYEAASEIYKLKKDAEHHQSMILTGMGLAPGLTTLLLLEVLQQNNETAQSGGVRMFFSNGINSGKASIYTMLINFISHVFILSNGKAYKTLSKKIEKDAYYTFNESLKHKPLIYYSSPEIQTLPLNKDCSRIRQLDFAFHLEGMPMNIIPFLRGLKIFRKTIIKFLCKSTYKKQKKQQSGQPVETLVIASAFGQFDNCIKHCQVSSKSSYELTALTASLVAEMVLKGEIVETNGVHSIESDIISKPILKTRFEREGIKINPEIVNQS</sequence>
<name>A0A3Q9ILJ2_9BACT</name>
<protein>
    <recommendedName>
        <fullName evidence="1">Saccharopine dehydrogenase NADP binding domain-containing protein</fullName>
    </recommendedName>
</protein>
<organism evidence="2 3">
    <name type="scientific">Butyricimonas faecalis</name>
    <dbReference type="NCBI Taxonomy" id="2093856"/>
    <lineage>
        <taxon>Bacteria</taxon>
        <taxon>Pseudomonadati</taxon>
        <taxon>Bacteroidota</taxon>
        <taxon>Bacteroidia</taxon>
        <taxon>Bacteroidales</taxon>
        <taxon>Odoribacteraceae</taxon>
        <taxon>Butyricimonas</taxon>
    </lineage>
</organism>
<dbReference type="OrthoDB" id="5914295at2"/>
<gene>
    <name evidence="2" type="ORF">D8S85_00185</name>
</gene>
<evidence type="ECO:0000313" key="3">
    <source>
        <dbReference type="Proteomes" id="UP000270673"/>
    </source>
</evidence>
<accession>A0A3Q9ILJ2</accession>